<comment type="similarity">
    <text evidence="1 2">Belongs to the CutC family.</text>
</comment>
<organism evidence="3 4">
    <name type="scientific">Clostridium thermobutyricum DSM 4928</name>
    <dbReference type="NCBI Taxonomy" id="1121339"/>
    <lineage>
        <taxon>Bacteria</taxon>
        <taxon>Bacillati</taxon>
        <taxon>Bacillota</taxon>
        <taxon>Clostridia</taxon>
        <taxon>Eubacteriales</taxon>
        <taxon>Clostridiaceae</taxon>
        <taxon>Clostridium</taxon>
    </lineage>
</organism>
<comment type="caution">
    <text evidence="3">The sequence shown here is derived from an EMBL/GenBank/DDBJ whole genome shotgun (WGS) entry which is preliminary data.</text>
</comment>
<dbReference type="SUPFAM" id="SSF110395">
    <property type="entry name" value="CutC-like"/>
    <property type="match status" value="1"/>
</dbReference>
<evidence type="ECO:0000256" key="1">
    <source>
        <dbReference type="ARBA" id="ARBA00007768"/>
    </source>
</evidence>
<dbReference type="GO" id="GO:0005737">
    <property type="term" value="C:cytoplasm"/>
    <property type="evidence" value="ECO:0007669"/>
    <property type="project" value="UniProtKB-SubCell"/>
</dbReference>
<name>A0A1V4SU49_9CLOT</name>
<accession>A0A1V4SU49</accession>
<comment type="subcellular location">
    <subcellularLocation>
        <location evidence="2">Cytoplasm</location>
    </subcellularLocation>
</comment>
<evidence type="ECO:0000313" key="3">
    <source>
        <dbReference type="EMBL" id="OPX47417.1"/>
    </source>
</evidence>
<dbReference type="Gene3D" id="3.20.20.380">
    <property type="entry name" value="Copper homeostasis (CutC) domain"/>
    <property type="match status" value="1"/>
</dbReference>
<evidence type="ECO:0000256" key="2">
    <source>
        <dbReference type="HAMAP-Rule" id="MF_00795"/>
    </source>
</evidence>
<dbReference type="OrthoDB" id="9815677at2"/>
<sequence>MIYEICVGSYKDGIEGFKKGADRIEFCDNLMEDGTTPSYGNIKKIIEDVDIPVMVIIRPRGGKFIYSKEEIEIMKMDIEMVKEAGAHGIVIGALNETGIDYDCVKELLSVKGDMETTFHMAFDELDTLEEMKEAIDKLSELGVDRILTKGGKKDALYNWNTLRKLVDYAGDRIIIMPGKGINKSNRDYIIEKTGAKEIHGTRIV</sequence>
<dbReference type="EMBL" id="LTAY01000048">
    <property type="protein sequence ID" value="OPX47417.1"/>
    <property type="molecule type" value="Genomic_DNA"/>
</dbReference>
<protein>
    <recommendedName>
        <fullName evidence="2">PF03932 family protein CutC</fullName>
    </recommendedName>
</protein>
<dbReference type="GO" id="GO:0005507">
    <property type="term" value="F:copper ion binding"/>
    <property type="evidence" value="ECO:0007669"/>
    <property type="project" value="TreeGrafter"/>
</dbReference>
<dbReference type="CDD" id="cd00945">
    <property type="entry name" value="Aldolase_Class_I"/>
    <property type="match status" value="1"/>
</dbReference>
<comment type="caution">
    <text evidence="2">Once thought to be involved in copper homeostasis, experiments in E.coli have shown this is not the case.</text>
</comment>
<dbReference type="InterPro" id="IPR005627">
    <property type="entry name" value="CutC-like"/>
</dbReference>
<proteinExistence type="inferred from homology"/>
<dbReference type="InterPro" id="IPR036822">
    <property type="entry name" value="CutC-like_dom_sf"/>
</dbReference>
<dbReference type="Proteomes" id="UP000191448">
    <property type="component" value="Unassembled WGS sequence"/>
</dbReference>
<dbReference type="PANTHER" id="PTHR12598:SF0">
    <property type="entry name" value="COPPER HOMEOSTASIS PROTEIN CUTC HOMOLOG"/>
    <property type="match status" value="1"/>
</dbReference>
<dbReference type="RefSeq" id="WP_080023174.1">
    <property type="nucleotide sequence ID" value="NZ_LTAY01000048.1"/>
</dbReference>
<evidence type="ECO:0000313" key="4">
    <source>
        <dbReference type="Proteomes" id="UP000191448"/>
    </source>
</evidence>
<dbReference type="HAMAP" id="MF_00795">
    <property type="entry name" value="CutC"/>
    <property type="match status" value="1"/>
</dbReference>
<gene>
    <name evidence="2" type="primary">cutC</name>
    <name evidence="3" type="ORF">CLTHE_19800</name>
</gene>
<dbReference type="Pfam" id="PF03932">
    <property type="entry name" value="CutC"/>
    <property type="match status" value="1"/>
</dbReference>
<keyword evidence="2" id="KW-0963">Cytoplasm</keyword>
<reference evidence="3 4" key="1">
    <citation type="submission" date="2016-02" db="EMBL/GenBank/DDBJ databases">
        <title>Genome sequence of Clostridium thermobutyricum DSM 4928.</title>
        <authorList>
            <person name="Poehlein A."/>
            <person name="Daniel R."/>
        </authorList>
    </citation>
    <scope>NUCLEOTIDE SEQUENCE [LARGE SCALE GENOMIC DNA]</scope>
    <source>
        <strain evidence="3 4">DSM 4928</strain>
    </source>
</reference>
<dbReference type="PANTHER" id="PTHR12598">
    <property type="entry name" value="COPPER HOMEOSTASIS PROTEIN CUTC"/>
    <property type="match status" value="1"/>
</dbReference>
<dbReference type="AlphaFoldDB" id="A0A1V4SU49"/>